<dbReference type="GO" id="GO:0003700">
    <property type="term" value="F:DNA-binding transcription factor activity"/>
    <property type="evidence" value="ECO:0007669"/>
    <property type="project" value="InterPro"/>
</dbReference>
<accession>A0A251U2J8</accession>
<sequence length="815" mass="91912">MPDMPRGEIYAEPQRLMFSGESRYLNSLWVSGNEDRSSSTTIGLELGAANIDPHNKKIQDKIEAALKVVTFREQHVLVQFWGPHEFGKHQILTTLGQPFGVGVHDAGLSLYRRDSEGRSFVVDKDHEEEDCSPTARVFRRGLPEWTPDVTNYMPKHFLQQECAIRCNLHGYLALPVFDSNAPLCVGVLELLTSSKYTSYAYEVQQLHNALETVDLRTTQAFGCPALNVLNERRKNDSDKIYGILKTACDIHGLPLAQTWAVSEHSSFVSHEKVIQKSCGSFDTRCVGKVCMSRAALPFHVQDLGVWPFSKVCRERHLDGSRGYVGKALLSHGSCFCGDVTKLGEEEYPLVHHARMNGLTSCFAIFLHSVEANDYVLEFFLPPDIKECGGVLNLMQTLKQKIEIASGFELGDSSRIQVVGPPTNIARSLSIDAHTIQISSITTTKNDKFETVTSDSESTMVNIANKTESSANVPNQCPPKQIHPDKFSHIITGTENNINVVGARKNEMISYPSVSMQKTSDNITDAGEKNNRLKQGRKRKIDSLTMEAVEKYVEKPIDEAAKSLGVSRSTLKRFCREHDMPSWPLPKHSKKTVHTTDLKPSPKAWTKQNVQWHSNKRFRFAFVVFLMVRVKRWSCSIKSHGVSGKWWSCGRHSYLPSKSDFIYQAARLFVLLRRWKNKNSMRNTLRSGDHPAVSESTTKPKYTINIINPYSCVVESTLVHASPKQTVTNISNIKMVTVKATFNEDMIKFQFPTSSGLLELEHEVARRIKLKTRRPRLKYRDEDNDLILLACDADLHHLLEFAANHSPIRLVIVADD</sequence>
<dbReference type="Gene3D" id="3.10.20.90">
    <property type="entry name" value="Phosphatidylinositol 3-kinase Catalytic Subunit, Chain A, domain 1"/>
    <property type="match status" value="1"/>
</dbReference>
<keyword evidence="2 9" id="KW-0238">DNA-binding</keyword>
<dbReference type="PANTHER" id="PTHR32002">
    <property type="entry name" value="PROTEIN NLP8"/>
    <property type="match status" value="1"/>
</dbReference>
<dbReference type="InterPro" id="IPR055081">
    <property type="entry name" value="NLP1-9_GAF"/>
</dbReference>
<dbReference type="InterPro" id="IPR053793">
    <property type="entry name" value="PB1-like"/>
</dbReference>
<evidence type="ECO:0000259" key="7">
    <source>
        <dbReference type="PROSITE" id="PS51745"/>
    </source>
</evidence>
<dbReference type="InParanoid" id="A0A251U2J8"/>
<keyword evidence="10" id="KW-1185">Reference proteome</keyword>
<dbReference type="GO" id="GO:0003677">
    <property type="term" value="F:DNA binding"/>
    <property type="evidence" value="ECO:0007669"/>
    <property type="project" value="UniProtKB-KW"/>
</dbReference>
<keyword evidence="4" id="KW-0539">Nucleus</keyword>
<dbReference type="SUPFAM" id="SSF54277">
    <property type="entry name" value="CAD &amp; PB1 domains"/>
    <property type="match status" value="1"/>
</dbReference>
<feature type="region of interest" description="Disordered" evidence="5">
    <location>
        <begin position="584"/>
        <end position="603"/>
    </location>
</feature>
<evidence type="ECO:0000313" key="10">
    <source>
        <dbReference type="Proteomes" id="UP000215914"/>
    </source>
</evidence>
<evidence type="ECO:0000313" key="9">
    <source>
        <dbReference type="EMBL" id="OTG17585.1"/>
    </source>
</evidence>
<dbReference type="InterPro" id="IPR045012">
    <property type="entry name" value="NLP"/>
</dbReference>
<evidence type="ECO:0000259" key="6">
    <source>
        <dbReference type="PROSITE" id="PS51519"/>
    </source>
</evidence>
<evidence type="ECO:0000256" key="3">
    <source>
        <dbReference type="ARBA" id="ARBA00023163"/>
    </source>
</evidence>
<dbReference type="PROSITE" id="PS51519">
    <property type="entry name" value="RWP_RK"/>
    <property type="match status" value="1"/>
</dbReference>
<dbReference type="Pfam" id="PF22922">
    <property type="entry name" value="GAF_NLP"/>
    <property type="match status" value="1"/>
</dbReference>
<dbReference type="AlphaFoldDB" id="A0A251U2J8"/>
<evidence type="ECO:0000256" key="1">
    <source>
        <dbReference type="ARBA" id="ARBA00023015"/>
    </source>
</evidence>
<reference evidence="9" key="2">
    <citation type="submission" date="2017-02" db="EMBL/GenBank/DDBJ databases">
        <title>Sunflower complete genome.</title>
        <authorList>
            <person name="Langlade N."/>
            <person name="Munos S."/>
        </authorList>
    </citation>
    <scope>NUCLEOTIDE SEQUENCE [LARGE SCALE GENOMIC DNA]</scope>
    <source>
        <tissue evidence="9">Leaves</tissue>
    </source>
</reference>
<dbReference type="EMBL" id="CM007897">
    <property type="protein sequence ID" value="OTG17585.1"/>
    <property type="molecule type" value="Genomic_DNA"/>
</dbReference>
<organism evidence="9 10">
    <name type="scientific">Helianthus annuus</name>
    <name type="common">Common sunflower</name>
    <dbReference type="NCBI Taxonomy" id="4232"/>
    <lineage>
        <taxon>Eukaryota</taxon>
        <taxon>Viridiplantae</taxon>
        <taxon>Streptophyta</taxon>
        <taxon>Embryophyta</taxon>
        <taxon>Tracheophyta</taxon>
        <taxon>Spermatophyta</taxon>
        <taxon>Magnoliopsida</taxon>
        <taxon>eudicotyledons</taxon>
        <taxon>Gunneridae</taxon>
        <taxon>Pentapetalae</taxon>
        <taxon>asterids</taxon>
        <taxon>campanulids</taxon>
        <taxon>Asterales</taxon>
        <taxon>Asteraceae</taxon>
        <taxon>Asteroideae</taxon>
        <taxon>Heliantheae alliance</taxon>
        <taxon>Heliantheae</taxon>
        <taxon>Helianthus</taxon>
    </lineage>
</organism>
<dbReference type="PROSITE" id="PS51745">
    <property type="entry name" value="PB1"/>
    <property type="match status" value="1"/>
</dbReference>
<evidence type="ECO:0000313" key="8">
    <source>
        <dbReference type="EMBL" id="KAF5753806.1"/>
    </source>
</evidence>
<dbReference type="OrthoDB" id="1705509at2759"/>
<gene>
    <name evidence="9" type="ORF">HannXRQ_Chr08g0213781</name>
    <name evidence="8" type="ORF">HanXRQr2_Chr17g0784191</name>
</gene>
<keyword evidence="3" id="KW-0804">Transcription</keyword>
<evidence type="ECO:0000256" key="5">
    <source>
        <dbReference type="SAM" id="MobiDB-lite"/>
    </source>
</evidence>
<proteinExistence type="predicted"/>
<evidence type="ECO:0000256" key="4">
    <source>
        <dbReference type="ARBA" id="ARBA00023242"/>
    </source>
</evidence>
<evidence type="ECO:0000256" key="2">
    <source>
        <dbReference type="ARBA" id="ARBA00023125"/>
    </source>
</evidence>
<dbReference type="InterPro" id="IPR003035">
    <property type="entry name" value="RWP-RK_dom"/>
</dbReference>
<dbReference type="SMART" id="SM00666">
    <property type="entry name" value="PB1"/>
    <property type="match status" value="1"/>
</dbReference>
<keyword evidence="9" id="KW-0371">Homeobox</keyword>
<reference evidence="8" key="3">
    <citation type="submission" date="2020-06" db="EMBL/GenBank/DDBJ databases">
        <title>Helianthus annuus Genome sequencing and assembly Release 2.</title>
        <authorList>
            <person name="Gouzy J."/>
            <person name="Langlade N."/>
            <person name="Munos S."/>
        </authorList>
    </citation>
    <scope>NUCLEOTIDE SEQUENCE</scope>
    <source>
        <tissue evidence="8">Leaves</tissue>
    </source>
</reference>
<dbReference type="EMBL" id="MNCJ02000332">
    <property type="protein sequence ID" value="KAF5753806.1"/>
    <property type="molecule type" value="Genomic_DNA"/>
</dbReference>
<protein>
    <submittedName>
        <fullName evidence="9">Putative PB1 domain, RWP-RK domain, Homeodomain-like protein</fullName>
    </submittedName>
    <submittedName>
        <fullName evidence="8">Transcription factor Nin-like family</fullName>
    </submittedName>
</protein>
<dbReference type="Pfam" id="PF02042">
    <property type="entry name" value="RWP-RK"/>
    <property type="match status" value="1"/>
</dbReference>
<feature type="domain" description="PB1" evidence="7">
    <location>
        <begin position="734"/>
        <end position="814"/>
    </location>
</feature>
<dbReference type="Gramene" id="mRNA:HanXRQr2_Chr17g0784191">
    <property type="protein sequence ID" value="mRNA:HanXRQr2_Chr17g0784191"/>
    <property type="gene ID" value="HanXRQr2_Chr17g0784191"/>
</dbReference>
<reference evidence="8 10" key="1">
    <citation type="journal article" date="2017" name="Nature">
        <title>The sunflower genome provides insights into oil metabolism, flowering and Asterid evolution.</title>
        <authorList>
            <person name="Badouin H."/>
            <person name="Gouzy J."/>
            <person name="Grassa C.J."/>
            <person name="Murat F."/>
            <person name="Staton S.E."/>
            <person name="Cottret L."/>
            <person name="Lelandais-Briere C."/>
            <person name="Owens G.L."/>
            <person name="Carrere S."/>
            <person name="Mayjonade B."/>
            <person name="Legrand L."/>
            <person name="Gill N."/>
            <person name="Kane N.C."/>
            <person name="Bowers J.E."/>
            <person name="Hubner S."/>
            <person name="Bellec A."/>
            <person name="Berard A."/>
            <person name="Berges H."/>
            <person name="Blanchet N."/>
            <person name="Boniface M.C."/>
            <person name="Brunel D."/>
            <person name="Catrice O."/>
            <person name="Chaidir N."/>
            <person name="Claudel C."/>
            <person name="Donnadieu C."/>
            <person name="Faraut T."/>
            <person name="Fievet G."/>
            <person name="Helmstetter N."/>
            <person name="King M."/>
            <person name="Knapp S.J."/>
            <person name="Lai Z."/>
            <person name="Le Paslier M.C."/>
            <person name="Lippi Y."/>
            <person name="Lorenzon L."/>
            <person name="Mandel J.R."/>
            <person name="Marage G."/>
            <person name="Marchand G."/>
            <person name="Marquand E."/>
            <person name="Bret-Mestries E."/>
            <person name="Morien E."/>
            <person name="Nambeesan S."/>
            <person name="Nguyen T."/>
            <person name="Pegot-Espagnet P."/>
            <person name="Pouilly N."/>
            <person name="Raftis F."/>
            <person name="Sallet E."/>
            <person name="Schiex T."/>
            <person name="Thomas J."/>
            <person name="Vandecasteele C."/>
            <person name="Vares D."/>
            <person name="Vear F."/>
            <person name="Vautrin S."/>
            <person name="Crespi M."/>
            <person name="Mangin B."/>
            <person name="Burke J.M."/>
            <person name="Salse J."/>
            <person name="Munos S."/>
            <person name="Vincourt P."/>
            <person name="Rieseberg L.H."/>
            <person name="Langlade N.B."/>
        </authorList>
    </citation>
    <scope>NUCLEOTIDE SEQUENCE [LARGE SCALE GENOMIC DNA]</scope>
    <source>
        <strain evidence="10">cv. SF193</strain>
        <tissue evidence="8">Leaves</tissue>
    </source>
</reference>
<dbReference type="PANTHER" id="PTHR32002:SF35">
    <property type="entry name" value="PROTEIN NLP6"/>
    <property type="match status" value="1"/>
</dbReference>
<dbReference type="Proteomes" id="UP000215914">
    <property type="component" value="Chromosome 8"/>
</dbReference>
<feature type="domain" description="RWP-RK" evidence="6">
    <location>
        <begin position="527"/>
        <end position="610"/>
    </location>
</feature>
<dbReference type="InterPro" id="IPR000270">
    <property type="entry name" value="PB1_dom"/>
</dbReference>
<name>A0A251U2J8_HELAN</name>
<dbReference type="Pfam" id="PF00564">
    <property type="entry name" value="PB1"/>
    <property type="match status" value="1"/>
</dbReference>
<keyword evidence="1" id="KW-0805">Transcription regulation</keyword>